<dbReference type="Proteomes" id="UP000595140">
    <property type="component" value="Unassembled WGS sequence"/>
</dbReference>
<gene>
    <name evidence="1" type="ORF">CCAM_LOCUS11024</name>
</gene>
<organism evidence="1 2">
    <name type="scientific">Cuscuta campestris</name>
    <dbReference type="NCBI Taxonomy" id="132261"/>
    <lineage>
        <taxon>Eukaryota</taxon>
        <taxon>Viridiplantae</taxon>
        <taxon>Streptophyta</taxon>
        <taxon>Embryophyta</taxon>
        <taxon>Tracheophyta</taxon>
        <taxon>Spermatophyta</taxon>
        <taxon>Magnoliopsida</taxon>
        <taxon>eudicotyledons</taxon>
        <taxon>Gunneridae</taxon>
        <taxon>Pentapetalae</taxon>
        <taxon>asterids</taxon>
        <taxon>lamiids</taxon>
        <taxon>Solanales</taxon>
        <taxon>Convolvulaceae</taxon>
        <taxon>Cuscuteae</taxon>
        <taxon>Cuscuta</taxon>
        <taxon>Cuscuta subgen. Grammica</taxon>
        <taxon>Cuscuta sect. Cleistogrammica</taxon>
    </lineage>
</organism>
<dbReference type="EMBL" id="OOIL02000779">
    <property type="protein sequence ID" value="VFQ69248.1"/>
    <property type="molecule type" value="Genomic_DNA"/>
</dbReference>
<accession>A0A484KX38</accession>
<dbReference type="AlphaFoldDB" id="A0A484KX38"/>
<name>A0A484KX38_9ASTE</name>
<proteinExistence type="predicted"/>
<protein>
    <submittedName>
        <fullName evidence="1">Uncharacterized protein</fullName>
    </submittedName>
</protein>
<reference evidence="1 2" key="1">
    <citation type="submission" date="2018-04" db="EMBL/GenBank/DDBJ databases">
        <authorList>
            <person name="Vogel A."/>
        </authorList>
    </citation>
    <scope>NUCLEOTIDE SEQUENCE [LARGE SCALE GENOMIC DNA]</scope>
</reference>
<evidence type="ECO:0000313" key="1">
    <source>
        <dbReference type="EMBL" id="VFQ69248.1"/>
    </source>
</evidence>
<keyword evidence="2" id="KW-1185">Reference proteome</keyword>
<sequence length="79" mass="9105">MVLNPKRRRHQPYPMIPTTFSSDEGDWARPAAATLKYCPGFLDCWSIKSCPIVLKFWEAFKDSWIFNLNGGDRIPTVQS</sequence>
<evidence type="ECO:0000313" key="2">
    <source>
        <dbReference type="Proteomes" id="UP000595140"/>
    </source>
</evidence>